<evidence type="ECO:0000313" key="7">
    <source>
        <dbReference type="Proteomes" id="UP000734218"/>
    </source>
</evidence>
<organism evidence="6 7">
    <name type="scientific">Sphingomonas jejuensis</name>
    <dbReference type="NCBI Taxonomy" id="904715"/>
    <lineage>
        <taxon>Bacteria</taxon>
        <taxon>Pseudomonadati</taxon>
        <taxon>Pseudomonadota</taxon>
        <taxon>Alphaproteobacteria</taxon>
        <taxon>Sphingomonadales</taxon>
        <taxon>Sphingomonadaceae</taxon>
        <taxon>Sphingomonas</taxon>
    </lineage>
</organism>
<keyword evidence="3" id="KW-0949">S-adenosyl-L-methionine</keyword>
<dbReference type="PANTHER" id="PTHR13610">
    <property type="entry name" value="METHYLTRANSFERASE DOMAIN-CONTAINING PROTEIN"/>
    <property type="match status" value="1"/>
</dbReference>
<evidence type="ECO:0000256" key="3">
    <source>
        <dbReference type="ARBA" id="ARBA00022691"/>
    </source>
</evidence>
<dbReference type="InterPro" id="IPR013216">
    <property type="entry name" value="Methyltransf_11"/>
</dbReference>
<feature type="chain" id="PRO_5045342484" description="Methyltransferase type 11 domain-containing protein" evidence="4">
    <location>
        <begin position="21"/>
        <end position="272"/>
    </location>
</feature>
<proteinExistence type="predicted"/>
<keyword evidence="7" id="KW-1185">Reference proteome</keyword>
<keyword evidence="2" id="KW-0808">Transferase</keyword>
<evidence type="ECO:0000259" key="5">
    <source>
        <dbReference type="Pfam" id="PF08241"/>
    </source>
</evidence>
<dbReference type="PROSITE" id="PS51257">
    <property type="entry name" value="PROKAR_LIPOPROTEIN"/>
    <property type="match status" value="1"/>
</dbReference>
<dbReference type="Gene3D" id="3.40.50.150">
    <property type="entry name" value="Vaccinia Virus protein VP39"/>
    <property type="match status" value="1"/>
</dbReference>
<protein>
    <recommendedName>
        <fullName evidence="5">Methyltransferase type 11 domain-containing protein</fullName>
    </recommendedName>
</protein>
<evidence type="ECO:0000256" key="2">
    <source>
        <dbReference type="ARBA" id="ARBA00022679"/>
    </source>
</evidence>
<sequence length="272" mass="28707">MMRPGGLLLLAAACSLSACGGSGGLAPLGPAIVSRDPEPSYDVPYVPTPAPVVAAMLELAALKPGELLVDLGSGDGRIPLAAGRAGARARGVEIDPALAARAAAQARQEGLDGSVRFVREDLFGSVIRDADVVALYLLPAINRRLEAKLLTELRPGTRIVSHAFLIGDWTPDEHRVVDGRNIYLWIVPAIAGGRWQIDRADGSQLFLDLDQRRQQVTGTLADQPISDASLVGRRLRFSTAAGELFEGNVGDADIVAVPATSAAPAWRARRLD</sequence>
<reference evidence="6 7" key="1">
    <citation type="submission" date="2020-03" db="EMBL/GenBank/DDBJ databases">
        <title>Genomic Encyclopedia of Type Strains, Phase IV (KMG-IV): sequencing the most valuable type-strain genomes for metagenomic binning, comparative biology and taxonomic classification.</title>
        <authorList>
            <person name="Goeker M."/>
        </authorList>
    </citation>
    <scope>NUCLEOTIDE SEQUENCE [LARGE SCALE GENOMIC DNA]</scope>
    <source>
        <strain evidence="6 7">DSM 27651</strain>
    </source>
</reference>
<dbReference type="EMBL" id="JAATJE010000001">
    <property type="protein sequence ID" value="NJC32634.1"/>
    <property type="molecule type" value="Genomic_DNA"/>
</dbReference>
<feature type="domain" description="Methyltransferase type 11" evidence="5">
    <location>
        <begin position="69"/>
        <end position="129"/>
    </location>
</feature>
<dbReference type="InterPro" id="IPR029063">
    <property type="entry name" value="SAM-dependent_MTases_sf"/>
</dbReference>
<comment type="caution">
    <text evidence="6">The sequence shown here is derived from an EMBL/GenBank/DDBJ whole genome shotgun (WGS) entry which is preliminary data.</text>
</comment>
<evidence type="ECO:0000256" key="4">
    <source>
        <dbReference type="SAM" id="SignalP"/>
    </source>
</evidence>
<dbReference type="RefSeq" id="WP_167951959.1">
    <property type="nucleotide sequence ID" value="NZ_JAATJE010000001.1"/>
</dbReference>
<dbReference type="PANTHER" id="PTHR13610:SF11">
    <property type="entry name" value="METHYLTRANSFERASE DOMAIN-CONTAINING PROTEIN"/>
    <property type="match status" value="1"/>
</dbReference>
<keyword evidence="1" id="KW-0489">Methyltransferase</keyword>
<gene>
    <name evidence="6" type="ORF">GGR88_000108</name>
</gene>
<evidence type="ECO:0000313" key="6">
    <source>
        <dbReference type="EMBL" id="NJC32634.1"/>
    </source>
</evidence>
<evidence type="ECO:0000256" key="1">
    <source>
        <dbReference type="ARBA" id="ARBA00022603"/>
    </source>
</evidence>
<keyword evidence="4" id="KW-0732">Signal</keyword>
<dbReference type="InterPro" id="IPR026170">
    <property type="entry name" value="FAM173A/B"/>
</dbReference>
<dbReference type="Proteomes" id="UP000734218">
    <property type="component" value="Unassembled WGS sequence"/>
</dbReference>
<dbReference type="SUPFAM" id="SSF53335">
    <property type="entry name" value="S-adenosyl-L-methionine-dependent methyltransferases"/>
    <property type="match status" value="1"/>
</dbReference>
<name>A0ABX0XIG0_9SPHN</name>
<accession>A0ABX0XIG0</accession>
<dbReference type="Pfam" id="PF08241">
    <property type="entry name" value="Methyltransf_11"/>
    <property type="match status" value="1"/>
</dbReference>
<feature type="signal peptide" evidence="4">
    <location>
        <begin position="1"/>
        <end position="20"/>
    </location>
</feature>